<dbReference type="InterPro" id="IPR012165">
    <property type="entry name" value="Cyt_c3_hydrogenase_gsu"/>
</dbReference>
<dbReference type="GO" id="GO:0050660">
    <property type="term" value="F:flavin adenine dinucleotide binding"/>
    <property type="evidence" value="ECO:0007669"/>
    <property type="project" value="InterPro"/>
</dbReference>
<organism evidence="3 4">
    <name type="scientific">Candidatus Korarchaeum cryptofilum</name>
    <dbReference type="NCBI Taxonomy" id="498846"/>
    <lineage>
        <taxon>Archaea</taxon>
        <taxon>Thermoproteota</taxon>
        <taxon>Candidatus Korarchaeia</taxon>
        <taxon>Candidatus Korarchaeales</taxon>
        <taxon>Candidatus Korarchaeaceae</taxon>
        <taxon>Candidatus Korarchaeum</taxon>
    </lineage>
</organism>
<gene>
    <name evidence="3" type="ORF">D9Q81_09150</name>
</gene>
<keyword evidence="1" id="KW-0479">Metal-binding</keyword>
<evidence type="ECO:0000259" key="2">
    <source>
        <dbReference type="PROSITE" id="PS51384"/>
    </source>
</evidence>
<dbReference type="InterPro" id="IPR039261">
    <property type="entry name" value="FNR_nucleotide-bd"/>
</dbReference>
<dbReference type="GO" id="GO:0016491">
    <property type="term" value="F:oxidoreductase activity"/>
    <property type="evidence" value="ECO:0007669"/>
    <property type="project" value="InterPro"/>
</dbReference>
<dbReference type="GO" id="GO:0006221">
    <property type="term" value="P:pyrimidine nucleotide biosynthetic process"/>
    <property type="evidence" value="ECO:0007669"/>
    <property type="project" value="InterPro"/>
</dbReference>
<dbReference type="InterPro" id="IPR050353">
    <property type="entry name" value="PyrK_electron_transfer"/>
</dbReference>
<dbReference type="PANTHER" id="PTHR43513">
    <property type="entry name" value="DIHYDROOROTATE DEHYDROGENASE B (NAD(+)), ELECTRON TRANSFER SUBUNIT"/>
    <property type="match status" value="1"/>
</dbReference>
<feature type="binding site" evidence="1">
    <location>
        <position position="204"/>
    </location>
    <ligand>
        <name>[2Fe-2S] cluster</name>
        <dbReference type="ChEBI" id="CHEBI:190135"/>
    </ligand>
</feature>
<dbReference type="Proteomes" id="UP000278149">
    <property type="component" value="Unassembled WGS sequence"/>
</dbReference>
<dbReference type="GO" id="GO:0051537">
    <property type="term" value="F:2 iron, 2 sulfur cluster binding"/>
    <property type="evidence" value="ECO:0007669"/>
    <property type="project" value="UniProtKB-KW"/>
</dbReference>
<sequence length="263" mass="28865">MRIIESEKLSEKVKKIVLEGNLGSSPGQYAMIWVPKVGEIPISIAREPKGETWILVAKVGKVSSAIHSLRIGEGLWVRGPYGRGFSLRGGNCCLIGGGYGIAPLISLSERLREMGNSKIRFYAGFKRREDVLLEDLLSSISDELIITTEDGSYGLKGRVVELVDFDWPEAIYSAGPEAMLVEVVSEAIKRSIYAEVSMERLIRCSIGVCGSCSLDPLGLLVCRDGPVFDARTLSMTEDFGRYWRGFDGRKLQIGGESIGVLLR</sequence>
<name>A0A3R9RHD4_9CREN</name>
<accession>A0A3R9RHD4</accession>
<dbReference type="EMBL" id="RCOR01000049">
    <property type="protein sequence ID" value="RSN67176.1"/>
    <property type="molecule type" value="Genomic_DNA"/>
</dbReference>
<feature type="binding site" evidence="1">
    <location>
        <position position="212"/>
    </location>
    <ligand>
        <name>[2Fe-2S] cluster</name>
        <dbReference type="ChEBI" id="CHEBI:190135"/>
    </ligand>
</feature>
<reference evidence="3 4" key="1">
    <citation type="submission" date="2018-10" db="EMBL/GenBank/DDBJ databases">
        <title>Co-occurring genomic capacity for anaerobic methane metabolism and dissimilatory sulfite reduction discovered in the Korarchaeota.</title>
        <authorList>
            <person name="Mckay L.J."/>
            <person name="Dlakic M."/>
            <person name="Fields M.W."/>
            <person name="Delmont T.O."/>
            <person name="Eren A.M."/>
            <person name="Jay Z.J."/>
            <person name="Klingelsmith K.B."/>
            <person name="Rusch D.B."/>
            <person name="Inskeep W.P."/>
        </authorList>
    </citation>
    <scope>NUCLEOTIDE SEQUENCE [LARGE SCALE GENOMIC DNA]</scope>
    <source>
        <strain evidence="3 4">WS</strain>
    </source>
</reference>
<evidence type="ECO:0000313" key="3">
    <source>
        <dbReference type="EMBL" id="RSN67176.1"/>
    </source>
</evidence>
<protein>
    <submittedName>
        <fullName evidence="3">Dihydroorotate dehydrogenase electron transfer subunit</fullName>
    </submittedName>
</protein>
<keyword evidence="1" id="KW-0001">2Fe-2S</keyword>
<dbReference type="AlphaFoldDB" id="A0A3R9RHD4"/>
<dbReference type="PANTHER" id="PTHR43513:SF3">
    <property type="entry name" value="DIHYDROOROTATE DEHYDROGENASE B (NAD(+)), ELECTRON TRANSFER SUBUNIT-RELATED"/>
    <property type="match status" value="1"/>
</dbReference>
<comment type="caution">
    <text evidence="3">The sequence shown here is derived from an EMBL/GenBank/DDBJ whole genome shotgun (WGS) entry which is preliminary data.</text>
</comment>
<dbReference type="PIRSF" id="PIRSF006816">
    <property type="entry name" value="Cyc3_hyd_g"/>
    <property type="match status" value="1"/>
</dbReference>
<proteinExistence type="predicted"/>
<dbReference type="NCBIfam" id="NF000796">
    <property type="entry name" value="PRK00054.1-1"/>
    <property type="match status" value="1"/>
</dbReference>
<feature type="binding site" evidence="1">
    <location>
        <position position="222"/>
    </location>
    <ligand>
        <name>[2Fe-2S] cluster</name>
        <dbReference type="ChEBI" id="CHEBI:190135"/>
    </ligand>
</feature>
<evidence type="ECO:0000256" key="1">
    <source>
        <dbReference type="PIRSR" id="PIRSR006816-2"/>
    </source>
</evidence>
<dbReference type="GO" id="GO:0046872">
    <property type="term" value="F:metal ion binding"/>
    <property type="evidence" value="ECO:0007669"/>
    <property type="project" value="UniProtKB-KW"/>
</dbReference>
<feature type="domain" description="FAD-binding FR-type" evidence="2">
    <location>
        <begin position="1"/>
        <end position="87"/>
    </location>
</feature>
<evidence type="ECO:0000313" key="4">
    <source>
        <dbReference type="Proteomes" id="UP000278149"/>
    </source>
</evidence>
<dbReference type="SUPFAM" id="SSF52343">
    <property type="entry name" value="Ferredoxin reductase-like, C-terminal NADP-linked domain"/>
    <property type="match status" value="1"/>
</dbReference>
<dbReference type="Gene3D" id="2.40.30.10">
    <property type="entry name" value="Translation factors"/>
    <property type="match status" value="1"/>
</dbReference>
<dbReference type="InterPro" id="IPR017927">
    <property type="entry name" value="FAD-bd_FR_type"/>
</dbReference>
<feature type="binding site" evidence="1">
    <location>
        <position position="209"/>
    </location>
    <ligand>
        <name>[2Fe-2S] cluster</name>
        <dbReference type="ChEBI" id="CHEBI:190135"/>
    </ligand>
</feature>
<keyword evidence="1" id="KW-0408">Iron</keyword>
<dbReference type="PROSITE" id="PS51384">
    <property type="entry name" value="FAD_FR"/>
    <property type="match status" value="1"/>
</dbReference>
<dbReference type="SUPFAM" id="SSF63380">
    <property type="entry name" value="Riboflavin synthase domain-like"/>
    <property type="match status" value="1"/>
</dbReference>
<dbReference type="Pfam" id="PF10418">
    <property type="entry name" value="DHODB_Fe-S_bind"/>
    <property type="match status" value="1"/>
</dbReference>
<dbReference type="InterPro" id="IPR017938">
    <property type="entry name" value="Riboflavin_synthase-like_b-brl"/>
</dbReference>
<comment type="cofactor">
    <cofactor evidence="1">
        <name>[2Fe-2S] cluster</name>
        <dbReference type="ChEBI" id="CHEBI:190135"/>
    </cofactor>
    <text evidence="1">Binds 1 [2Fe-2S] cluster per subunit.</text>
</comment>
<dbReference type="Gene3D" id="3.40.50.80">
    <property type="entry name" value="Nucleotide-binding domain of ferredoxin-NADP reductase (FNR) module"/>
    <property type="match status" value="1"/>
</dbReference>
<dbReference type="InterPro" id="IPR019480">
    <property type="entry name" value="Dihydroorotate_DH_Fe-S-bd"/>
</dbReference>
<keyword evidence="1" id="KW-0411">Iron-sulfur</keyword>